<evidence type="ECO:0000313" key="2">
    <source>
        <dbReference type="EMBL" id="PSJ06675.1"/>
    </source>
</evidence>
<dbReference type="Proteomes" id="UP000243002">
    <property type="component" value="Unassembled WGS sequence"/>
</dbReference>
<feature type="region of interest" description="Disordered" evidence="1">
    <location>
        <begin position="48"/>
        <end position="71"/>
    </location>
</feature>
<dbReference type="OrthoDB" id="558928at2"/>
<dbReference type="EMBL" id="PXXO01000003">
    <property type="protein sequence ID" value="PSJ06675.1"/>
    <property type="molecule type" value="Genomic_DNA"/>
</dbReference>
<feature type="compositionally biased region" description="Acidic residues" evidence="1">
    <location>
        <begin position="56"/>
        <end position="71"/>
    </location>
</feature>
<organism evidence="2 3">
    <name type="scientific">Cyanobium usitatum str. Tous</name>
    <dbReference type="NCBI Taxonomy" id="2116684"/>
    <lineage>
        <taxon>Bacteria</taxon>
        <taxon>Bacillati</taxon>
        <taxon>Cyanobacteriota</taxon>
        <taxon>Cyanophyceae</taxon>
        <taxon>Synechococcales</taxon>
        <taxon>Prochlorococcaceae</taxon>
        <taxon>Cyanobium</taxon>
    </lineage>
</organism>
<accession>A0A2P7MZP0</accession>
<keyword evidence="3" id="KW-1185">Reference proteome</keyword>
<evidence type="ECO:0000256" key="1">
    <source>
        <dbReference type="SAM" id="MobiDB-lite"/>
    </source>
</evidence>
<sequence length="71" mass="7531">MLVGQPGRAGVEFDNCQPTADGGISCDTRPTGNTQMDDEAARYGLFNDASPGWSEFDPDQGFEDDLGGNDT</sequence>
<gene>
    <name evidence="2" type="ORF">C7K55_03415</name>
</gene>
<dbReference type="AlphaFoldDB" id="A0A2P7MZP0"/>
<proteinExistence type="predicted"/>
<protein>
    <submittedName>
        <fullName evidence="2">Uncharacterized protein</fullName>
    </submittedName>
</protein>
<comment type="caution">
    <text evidence="2">The sequence shown here is derived from an EMBL/GenBank/DDBJ whole genome shotgun (WGS) entry which is preliminary data.</text>
</comment>
<feature type="region of interest" description="Disordered" evidence="1">
    <location>
        <begin position="1"/>
        <end position="35"/>
    </location>
</feature>
<name>A0A2P7MZP0_9CYAN</name>
<evidence type="ECO:0000313" key="3">
    <source>
        <dbReference type="Proteomes" id="UP000243002"/>
    </source>
</evidence>
<reference evidence="2 3" key="1">
    <citation type="journal article" date="2018" name="Environ. Microbiol.">
        <title>Ecological and genomic features of two widespread freshwater picocyanobacteria.</title>
        <authorList>
            <person name="Cabello-Yeves P.J."/>
            <person name="Picazo A."/>
            <person name="Camacho A."/>
            <person name="Callieri C."/>
            <person name="Rosselli R."/>
            <person name="Roda-Garcia J.J."/>
            <person name="Coutinho F.H."/>
            <person name="Rodriguez-Valera F."/>
        </authorList>
    </citation>
    <scope>NUCLEOTIDE SEQUENCE [LARGE SCALE GENOMIC DNA]</scope>
    <source>
        <strain evidence="2 3">Tous</strain>
    </source>
</reference>